<accession>A0A0E9XEG1</accession>
<dbReference type="AlphaFoldDB" id="A0A0E9XEG1"/>
<sequence>MSFWFISIGYPAHSTGYQSPPGSGSKS</sequence>
<evidence type="ECO:0000313" key="1">
    <source>
        <dbReference type="EMBL" id="JAI01138.1"/>
    </source>
</evidence>
<reference evidence="1" key="1">
    <citation type="submission" date="2014-11" db="EMBL/GenBank/DDBJ databases">
        <authorList>
            <person name="Amaro Gonzalez C."/>
        </authorList>
    </citation>
    <scope>NUCLEOTIDE SEQUENCE</scope>
</reference>
<reference evidence="1" key="2">
    <citation type="journal article" date="2015" name="Fish Shellfish Immunol.">
        <title>Early steps in the European eel (Anguilla anguilla)-Vibrio vulnificus interaction in the gills: Role of the RtxA13 toxin.</title>
        <authorList>
            <person name="Callol A."/>
            <person name="Pajuelo D."/>
            <person name="Ebbesson L."/>
            <person name="Teles M."/>
            <person name="MacKenzie S."/>
            <person name="Amaro C."/>
        </authorList>
    </citation>
    <scope>NUCLEOTIDE SEQUENCE</scope>
</reference>
<dbReference type="EMBL" id="GBXM01007440">
    <property type="protein sequence ID" value="JAI01138.1"/>
    <property type="molecule type" value="Transcribed_RNA"/>
</dbReference>
<protein>
    <submittedName>
        <fullName evidence="1">Uncharacterized protein</fullName>
    </submittedName>
</protein>
<proteinExistence type="predicted"/>
<name>A0A0E9XEG1_ANGAN</name>
<organism evidence="1">
    <name type="scientific">Anguilla anguilla</name>
    <name type="common">European freshwater eel</name>
    <name type="synonym">Muraena anguilla</name>
    <dbReference type="NCBI Taxonomy" id="7936"/>
    <lineage>
        <taxon>Eukaryota</taxon>
        <taxon>Metazoa</taxon>
        <taxon>Chordata</taxon>
        <taxon>Craniata</taxon>
        <taxon>Vertebrata</taxon>
        <taxon>Euteleostomi</taxon>
        <taxon>Actinopterygii</taxon>
        <taxon>Neopterygii</taxon>
        <taxon>Teleostei</taxon>
        <taxon>Anguilliformes</taxon>
        <taxon>Anguillidae</taxon>
        <taxon>Anguilla</taxon>
    </lineage>
</organism>